<dbReference type="PROSITE" id="PS51000">
    <property type="entry name" value="HTH_DEOR_2"/>
    <property type="match status" value="1"/>
</dbReference>
<evidence type="ECO:0000256" key="1">
    <source>
        <dbReference type="ARBA" id="ARBA00023015"/>
    </source>
</evidence>
<dbReference type="InterPro" id="IPR018356">
    <property type="entry name" value="Tscrpt_reg_HTH_DeoR_CS"/>
</dbReference>
<dbReference type="RefSeq" id="WP_196605019.1">
    <property type="nucleotide sequence ID" value="NZ_CP116940.1"/>
</dbReference>
<dbReference type="InterPro" id="IPR014036">
    <property type="entry name" value="DeoR-like_C"/>
</dbReference>
<evidence type="ECO:0000256" key="3">
    <source>
        <dbReference type="ARBA" id="ARBA00023163"/>
    </source>
</evidence>
<dbReference type="InterPro" id="IPR036388">
    <property type="entry name" value="WH-like_DNA-bd_sf"/>
</dbReference>
<sequence length="256" mass="28725">MSTQKERLEFIVKEVNQSGEVSVSKLSHRFDCSEATIRNDIIKLDQKNLVKKVYGGAVKLLEDFKIEFQTGEIFQHKEKKIRIAEKAYSYIGNMDSIFIDDSTTAYYLAKYISQNNQKSISVVTNSIATAATLSNLSYIELFMLGGHVIGTPPATLDNISKNDLEQFYVNKAFVGTNGIDFEYGLTSIGLPQKNIKQKIISIARHTYVLVDSSKFGNRSLFPVCSVAKIHKLITDTDISEKDLAFAKKEKINIDCV</sequence>
<dbReference type="Proteomes" id="UP001239167">
    <property type="component" value="Unassembled WGS sequence"/>
</dbReference>
<dbReference type="InterPro" id="IPR050313">
    <property type="entry name" value="Carb_Metab_HTH_regulators"/>
</dbReference>
<dbReference type="InterPro" id="IPR001034">
    <property type="entry name" value="DeoR_HTH"/>
</dbReference>
<dbReference type="Gene3D" id="3.40.50.1360">
    <property type="match status" value="1"/>
</dbReference>
<protein>
    <submittedName>
        <fullName evidence="5">DeoR/GlpR family transcriptional regulator of sugar metabolism</fullName>
    </submittedName>
</protein>
<dbReference type="SMART" id="SM01134">
    <property type="entry name" value="DeoRC"/>
    <property type="match status" value="1"/>
</dbReference>
<dbReference type="SUPFAM" id="SSF100950">
    <property type="entry name" value="NagB/RpiA/CoA transferase-like"/>
    <property type="match status" value="1"/>
</dbReference>
<dbReference type="SUPFAM" id="SSF46785">
    <property type="entry name" value="Winged helix' DNA-binding domain"/>
    <property type="match status" value="1"/>
</dbReference>
<keyword evidence="3" id="KW-0804">Transcription</keyword>
<dbReference type="Pfam" id="PF00455">
    <property type="entry name" value="DeoRC"/>
    <property type="match status" value="1"/>
</dbReference>
<dbReference type="Pfam" id="PF08220">
    <property type="entry name" value="HTH_DeoR"/>
    <property type="match status" value="1"/>
</dbReference>
<proteinExistence type="predicted"/>
<dbReference type="PANTHER" id="PTHR30363">
    <property type="entry name" value="HTH-TYPE TRANSCRIPTIONAL REGULATOR SRLR-RELATED"/>
    <property type="match status" value="1"/>
</dbReference>
<dbReference type="Gene3D" id="1.10.10.10">
    <property type="entry name" value="Winged helix-like DNA-binding domain superfamily/Winged helix DNA-binding domain"/>
    <property type="match status" value="1"/>
</dbReference>
<dbReference type="SMART" id="SM00420">
    <property type="entry name" value="HTH_DEOR"/>
    <property type="match status" value="1"/>
</dbReference>
<dbReference type="PANTHER" id="PTHR30363:SF44">
    <property type="entry name" value="AGA OPERON TRANSCRIPTIONAL REPRESSOR-RELATED"/>
    <property type="match status" value="1"/>
</dbReference>
<evidence type="ECO:0000313" key="5">
    <source>
        <dbReference type="EMBL" id="MDQ0204615.1"/>
    </source>
</evidence>
<dbReference type="EMBL" id="JAUSUE010000018">
    <property type="protein sequence ID" value="MDQ0204615.1"/>
    <property type="molecule type" value="Genomic_DNA"/>
</dbReference>
<evidence type="ECO:0000313" key="6">
    <source>
        <dbReference type="Proteomes" id="UP001239167"/>
    </source>
</evidence>
<accession>A0ABT9YAU8</accession>
<dbReference type="PROSITE" id="PS00894">
    <property type="entry name" value="HTH_DEOR_1"/>
    <property type="match status" value="1"/>
</dbReference>
<keyword evidence="6" id="KW-1185">Reference proteome</keyword>
<feature type="domain" description="HTH deoR-type" evidence="4">
    <location>
        <begin position="4"/>
        <end position="59"/>
    </location>
</feature>
<reference evidence="5 6" key="1">
    <citation type="submission" date="2023-07" db="EMBL/GenBank/DDBJ databases">
        <title>Genomic Encyclopedia of Type Strains, Phase IV (KMG-IV): sequencing the most valuable type-strain genomes for metagenomic binning, comparative biology and taxonomic classification.</title>
        <authorList>
            <person name="Goeker M."/>
        </authorList>
    </citation>
    <scope>NUCLEOTIDE SEQUENCE [LARGE SCALE GENOMIC DNA]</scope>
    <source>
        <strain evidence="5 6">DSM 16980</strain>
    </source>
</reference>
<keyword evidence="2" id="KW-0238">DNA-binding</keyword>
<gene>
    <name evidence="5" type="ORF">J2S01_002347</name>
</gene>
<keyword evidence="1" id="KW-0805">Transcription regulation</keyword>
<dbReference type="InterPro" id="IPR037171">
    <property type="entry name" value="NagB/RpiA_transferase-like"/>
</dbReference>
<name>A0ABT9YAU8_9FIRM</name>
<comment type="caution">
    <text evidence="5">The sequence shown here is derived from an EMBL/GenBank/DDBJ whole genome shotgun (WGS) entry which is preliminary data.</text>
</comment>
<evidence type="ECO:0000256" key="2">
    <source>
        <dbReference type="ARBA" id="ARBA00023125"/>
    </source>
</evidence>
<evidence type="ECO:0000259" key="4">
    <source>
        <dbReference type="PROSITE" id="PS51000"/>
    </source>
</evidence>
<dbReference type="InterPro" id="IPR036390">
    <property type="entry name" value="WH_DNA-bd_sf"/>
</dbReference>
<organism evidence="5 6">
    <name type="scientific">Pectinatus haikarae</name>
    <dbReference type="NCBI Taxonomy" id="349096"/>
    <lineage>
        <taxon>Bacteria</taxon>
        <taxon>Bacillati</taxon>
        <taxon>Bacillota</taxon>
        <taxon>Negativicutes</taxon>
        <taxon>Selenomonadales</taxon>
        <taxon>Selenomonadaceae</taxon>
        <taxon>Pectinatus</taxon>
    </lineage>
</organism>